<comment type="similarity">
    <text evidence="2 8">Belongs to the peptidase A24 family.</text>
</comment>
<evidence type="ECO:0000256" key="2">
    <source>
        <dbReference type="ARBA" id="ARBA00005801"/>
    </source>
</evidence>
<dbReference type="GO" id="GO:0032259">
    <property type="term" value="P:methylation"/>
    <property type="evidence" value="ECO:0007669"/>
    <property type="project" value="UniProtKB-KW"/>
</dbReference>
<dbReference type="RefSeq" id="WP_080802936.1">
    <property type="nucleotide sequence ID" value="NZ_LT828544.1"/>
</dbReference>
<organism evidence="13 14">
    <name type="scientific">Desulfamplus magnetovallimortis</name>
    <dbReference type="NCBI Taxonomy" id="1246637"/>
    <lineage>
        <taxon>Bacteria</taxon>
        <taxon>Pseudomonadati</taxon>
        <taxon>Thermodesulfobacteriota</taxon>
        <taxon>Desulfobacteria</taxon>
        <taxon>Desulfobacterales</taxon>
        <taxon>Desulfobacteraceae</taxon>
        <taxon>Desulfamplus</taxon>
    </lineage>
</organism>
<evidence type="ECO:0000256" key="8">
    <source>
        <dbReference type="RuleBase" id="RU003793"/>
    </source>
</evidence>
<keyword evidence="5 9" id="KW-0812">Transmembrane</keyword>
<comment type="subcellular location">
    <subcellularLocation>
        <location evidence="1">Cell inner membrane</location>
        <topology evidence="1">Multi-pass membrane protein</topology>
    </subcellularLocation>
    <subcellularLocation>
        <location evidence="9">Cell membrane</location>
        <topology evidence="9">Multi-pass membrane protein</topology>
    </subcellularLocation>
</comment>
<comment type="catalytic activity">
    <reaction evidence="9">
        <text>Typically cleaves a -Gly-|-Phe- bond to release an N-terminal, basic peptide of 5-8 residues from type IV prepilin, and then N-methylates the new N-terminal amino group, the methyl donor being S-adenosyl-L-methionine.</text>
        <dbReference type="EC" id="3.4.23.43"/>
    </reaction>
</comment>
<evidence type="ECO:0000256" key="7">
    <source>
        <dbReference type="ARBA" id="ARBA00023136"/>
    </source>
</evidence>
<keyword evidence="9" id="KW-0645">Protease</keyword>
<keyword evidence="6 10" id="KW-1133">Transmembrane helix</keyword>
<keyword evidence="9" id="KW-0511">Multifunctional enzyme</keyword>
<keyword evidence="3" id="KW-1003">Cell membrane</keyword>
<evidence type="ECO:0000259" key="11">
    <source>
        <dbReference type="Pfam" id="PF01478"/>
    </source>
</evidence>
<evidence type="ECO:0000256" key="6">
    <source>
        <dbReference type="ARBA" id="ARBA00022989"/>
    </source>
</evidence>
<evidence type="ECO:0000256" key="3">
    <source>
        <dbReference type="ARBA" id="ARBA00022475"/>
    </source>
</evidence>
<proteinExistence type="inferred from homology"/>
<keyword evidence="7 10" id="KW-0472">Membrane</keyword>
<evidence type="ECO:0000256" key="4">
    <source>
        <dbReference type="ARBA" id="ARBA00022519"/>
    </source>
</evidence>
<dbReference type="EC" id="2.1.1.-" evidence="9"/>
<evidence type="ECO:0000313" key="14">
    <source>
        <dbReference type="Proteomes" id="UP000191931"/>
    </source>
</evidence>
<protein>
    <recommendedName>
        <fullName evidence="9">Prepilin leader peptidase/N-methyltransferase</fullName>
        <ecNumber evidence="9">2.1.1.-</ecNumber>
        <ecNumber evidence="9">3.4.23.43</ecNumber>
    </recommendedName>
</protein>
<evidence type="ECO:0000256" key="10">
    <source>
        <dbReference type="SAM" id="Phobius"/>
    </source>
</evidence>
<reference evidence="13 14" key="1">
    <citation type="submission" date="2017-03" db="EMBL/GenBank/DDBJ databases">
        <authorList>
            <person name="Afonso C.L."/>
            <person name="Miller P.J."/>
            <person name="Scott M.A."/>
            <person name="Spackman E."/>
            <person name="Goraichik I."/>
            <person name="Dimitrov K.M."/>
            <person name="Suarez D.L."/>
            <person name="Swayne D.E."/>
        </authorList>
    </citation>
    <scope>NUCLEOTIDE SEQUENCE [LARGE SCALE GENOMIC DNA]</scope>
    <source>
        <strain evidence="13">PRJEB14757</strain>
    </source>
</reference>
<dbReference type="GO" id="GO:0005886">
    <property type="term" value="C:plasma membrane"/>
    <property type="evidence" value="ECO:0007669"/>
    <property type="project" value="UniProtKB-SubCell"/>
</dbReference>
<dbReference type="PANTHER" id="PTHR30487:SF0">
    <property type="entry name" value="PREPILIN LEADER PEPTIDASE_N-METHYLTRANSFERASE-RELATED"/>
    <property type="match status" value="1"/>
</dbReference>
<dbReference type="EMBL" id="FWEV01000329">
    <property type="protein sequence ID" value="SLM32956.1"/>
    <property type="molecule type" value="Genomic_DNA"/>
</dbReference>
<name>A0A1W1HKJ3_9BACT</name>
<dbReference type="EC" id="3.4.23.43" evidence="9"/>
<dbReference type="InterPro" id="IPR050882">
    <property type="entry name" value="Prepilin_peptidase/N-MTase"/>
</dbReference>
<dbReference type="InterPro" id="IPR014032">
    <property type="entry name" value="Peptidase_A24A_bac"/>
</dbReference>
<feature type="transmembrane region" description="Helical" evidence="10">
    <location>
        <begin position="240"/>
        <end position="263"/>
    </location>
</feature>
<dbReference type="Pfam" id="PF01478">
    <property type="entry name" value="Peptidase_A24"/>
    <property type="match status" value="1"/>
</dbReference>
<dbReference type="GO" id="GO:0008168">
    <property type="term" value="F:methyltransferase activity"/>
    <property type="evidence" value="ECO:0007669"/>
    <property type="project" value="UniProtKB-KW"/>
</dbReference>
<keyword evidence="9" id="KW-0489">Methyltransferase</keyword>
<comment type="function">
    <text evidence="9">Plays an essential role in type IV pili and type II pseudopili formation by proteolytically removing the leader sequence from substrate proteins and subsequently monomethylating the alpha-amino group of the newly exposed N-terminal phenylalanine.</text>
</comment>
<dbReference type="STRING" id="1246637.MTBBW1_830028"/>
<accession>A0A1W1HKJ3</accession>
<dbReference type="InterPro" id="IPR010627">
    <property type="entry name" value="Prepilin_pept_A24_N"/>
</dbReference>
<evidence type="ECO:0000256" key="1">
    <source>
        <dbReference type="ARBA" id="ARBA00004429"/>
    </source>
</evidence>
<feature type="transmembrane region" description="Helical" evidence="10">
    <location>
        <begin position="12"/>
        <end position="37"/>
    </location>
</feature>
<dbReference type="Gene3D" id="1.20.120.1220">
    <property type="match status" value="1"/>
</dbReference>
<feature type="transmembrane region" description="Helical" evidence="10">
    <location>
        <begin position="110"/>
        <end position="130"/>
    </location>
</feature>
<evidence type="ECO:0000313" key="13">
    <source>
        <dbReference type="EMBL" id="SLM32956.1"/>
    </source>
</evidence>
<feature type="transmembrane region" description="Helical" evidence="10">
    <location>
        <begin position="202"/>
        <end position="228"/>
    </location>
</feature>
<dbReference type="GO" id="GO:0004190">
    <property type="term" value="F:aspartic-type endopeptidase activity"/>
    <property type="evidence" value="ECO:0007669"/>
    <property type="project" value="UniProtKB-EC"/>
</dbReference>
<dbReference type="GO" id="GO:0006465">
    <property type="term" value="P:signal peptide processing"/>
    <property type="evidence" value="ECO:0007669"/>
    <property type="project" value="TreeGrafter"/>
</dbReference>
<evidence type="ECO:0000259" key="12">
    <source>
        <dbReference type="Pfam" id="PF06750"/>
    </source>
</evidence>
<keyword evidence="9" id="KW-0808">Transferase</keyword>
<keyword evidence="14" id="KW-1185">Reference proteome</keyword>
<dbReference type="PANTHER" id="PTHR30487">
    <property type="entry name" value="TYPE 4 PREPILIN-LIKE PROTEINS LEADER PEPTIDE-PROCESSING ENZYME"/>
    <property type="match status" value="1"/>
</dbReference>
<dbReference type="Pfam" id="PF06750">
    <property type="entry name" value="A24_N_bact"/>
    <property type="match status" value="1"/>
</dbReference>
<feature type="domain" description="Prepilin peptidase A24 N-terminal" evidence="12">
    <location>
        <begin position="21"/>
        <end position="104"/>
    </location>
</feature>
<feature type="transmembrane region" description="Helical" evidence="10">
    <location>
        <begin position="137"/>
        <end position="155"/>
    </location>
</feature>
<dbReference type="PRINTS" id="PR00864">
    <property type="entry name" value="PREPILNPTASE"/>
</dbReference>
<dbReference type="InterPro" id="IPR000045">
    <property type="entry name" value="Prepilin_IV_endopep_pep"/>
</dbReference>
<dbReference type="Proteomes" id="UP000191931">
    <property type="component" value="Unassembled WGS sequence"/>
</dbReference>
<sequence>MPDFSQTYNISVSFINVVVFIFGACIGSFLNVCIYRIPKDKSIIFPGSFCPVCRYKIPFYLNIPIISYIILGGKCKNCRTPISIRYPAIELLTALFALAVVMKFNLTLEALFWFSFIAVLIIITFIDIDFQIIPDILSIPGIFIFAFSPAAVPWMTLKESMLGILAGGGSLYFVAISYYLVRKEDGMGGGDIKLLAMIGAATGWKGVFFTIMTASVTGTVAGLLIMLITRSVNTRLRLPFGPYLSFGAILYIFFGTDIIRWYFNFLS</sequence>
<evidence type="ECO:0000256" key="5">
    <source>
        <dbReference type="ARBA" id="ARBA00022692"/>
    </source>
</evidence>
<keyword evidence="9 13" id="KW-0378">Hydrolase</keyword>
<dbReference type="OrthoDB" id="9789291at2"/>
<feature type="transmembrane region" description="Helical" evidence="10">
    <location>
        <begin position="161"/>
        <end position="181"/>
    </location>
</feature>
<keyword evidence="4" id="KW-0997">Cell inner membrane</keyword>
<dbReference type="AlphaFoldDB" id="A0A1W1HKJ3"/>
<evidence type="ECO:0000256" key="9">
    <source>
        <dbReference type="RuleBase" id="RU003794"/>
    </source>
</evidence>
<feature type="domain" description="Prepilin type IV endopeptidase peptidase" evidence="11">
    <location>
        <begin position="115"/>
        <end position="222"/>
    </location>
</feature>
<gene>
    <name evidence="13" type="primary">pilD</name>
    <name evidence="13" type="ORF">MTBBW1_830028</name>
</gene>